<accession>A0A8B2NNX2</accession>
<evidence type="ECO:0000256" key="5">
    <source>
        <dbReference type="ARBA" id="ARBA00022801"/>
    </source>
</evidence>
<evidence type="ECO:0000256" key="6">
    <source>
        <dbReference type="ARBA" id="ARBA00022884"/>
    </source>
</evidence>
<evidence type="ECO:0000313" key="9">
    <source>
        <dbReference type="EMBL" id="RAH99587.1"/>
    </source>
</evidence>
<dbReference type="PANTHER" id="PTHR33992:SF1">
    <property type="entry name" value="RIBONUCLEASE P PROTEIN COMPONENT"/>
    <property type="match status" value="1"/>
</dbReference>
<dbReference type="InterPro" id="IPR014721">
    <property type="entry name" value="Ribsml_uS5_D2-typ_fold_subgr"/>
</dbReference>
<dbReference type="RefSeq" id="WP_111349936.1">
    <property type="nucleotide sequence ID" value="NZ_JAIWKD010000006.1"/>
</dbReference>
<dbReference type="GO" id="GO:0001682">
    <property type="term" value="P:tRNA 5'-leader removal"/>
    <property type="evidence" value="ECO:0007669"/>
    <property type="project" value="UniProtKB-UniRule"/>
</dbReference>
<evidence type="ECO:0000256" key="8">
    <source>
        <dbReference type="NCBIfam" id="TIGR00188"/>
    </source>
</evidence>
<proteinExistence type="inferred from homology"/>
<evidence type="ECO:0000313" key="10">
    <source>
        <dbReference type="Proteomes" id="UP000249590"/>
    </source>
</evidence>
<dbReference type="InterPro" id="IPR020568">
    <property type="entry name" value="Ribosomal_Su5_D2-typ_SF"/>
</dbReference>
<keyword evidence="2 7" id="KW-0819">tRNA processing</keyword>
<dbReference type="GO" id="GO:0000049">
    <property type="term" value="F:tRNA binding"/>
    <property type="evidence" value="ECO:0007669"/>
    <property type="project" value="UniProtKB-UniRule"/>
</dbReference>
<dbReference type="EMBL" id="QHHQ01000005">
    <property type="protein sequence ID" value="RAH99587.1"/>
    <property type="molecule type" value="Genomic_DNA"/>
</dbReference>
<dbReference type="InterPro" id="IPR000100">
    <property type="entry name" value="RNase_P"/>
</dbReference>
<dbReference type="GO" id="GO:0030677">
    <property type="term" value="C:ribonuclease P complex"/>
    <property type="evidence" value="ECO:0007669"/>
    <property type="project" value="TreeGrafter"/>
</dbReference>
<organism evidence="9 10">
    <name type="scientific">Acuticoccus sediminis</name>
    <dbReference type="NCBI Taxonomy" id="2184697"/>
    <lineage>
        <taxon>Bacteria</taxon>
        <taxon>Pseudomonadati</taxon>
        <taxon>Pseudomonadota</taxon>
        <taxon>Alphaproteobacteria</taxon>
        <taxon>Hyphomicrobiales</taxon>
        <taxon>Amorphaceae</taxon>
        <taxon>Acuticoccus</taxon>
    </lineage>
</organism>
<evidence type="ECO:0000256" key="1">
    <source>
        <dbReference type="ARBA" id="ARBA00002663"/>
    </source>
</evidence>
<dbReference type="AlphaFoldDB" id="A0A8B2NNX2"/>
<dbReference type="PANTHER" id="PTHR33992">
    <property type="entry name" value="RIBONUCLEASE P PROTEIN COMPONENT"/>
    <property type="match status" value="1"/>
</dbReference>
<evidence type="ECO:0000256" key="2">
    <source>
        <dbReference type="ARBA" id="ARBA00022694"/>
    </source>
</evidence>
<dbReference type="HAMAP" id="MF_00227">
    <property type="entry name" value="RNase_P"/>
    <property type="match status" value="1"/>
</dbReference>
<name>A0A8B2NNX2_9HYPH</name>
<keyword evidence="6 7" id="KW-0694">RNA-binding</keyword>
<keyword evidence="10" id="KW-1185">Reference proteome</keyword>
<dbReference type="EC" id="3.1.26.5" evidence="7 8"/>
<dbReference type="InterPro" id="IPR020539">
    <property type="entry name" value="RNase_P_CS"/>
</dbReference>
<evidence type="ECO:0000256" key="3">
    <source>
        <dbReference type="ARBA" id="ARBA00022722"/>
    </source>
</evidence>
<reference evidence="9 10" key="1">
    <citation type="submission" date="2018-05" db="EMBL/GenBank/DDBJ databases">
        <title>Acuticoccus sediminis sp. nov., isolated from deep-sea sediment of Indian Ocean.</title>
        <authorList>
            <person name="Liu X."/>
            <person name="Lai Q."/>
            <person name="Du Y."/>
            <person name="Sun F."/>
            <person name="Zhang X."/>
            <person name="Wang S."/>
            <person name="Shao Z."/>
        </authorList>
    </citation>
    <scope>NUCLEOTIDE SEQUENCE [LARGE SCALE GENOMIC DNA]</scope>
    <source>
        <strain evidence="9 10">PTG4-2</strain>
    </source>
</reference>
<evidence type="ECO:0000256" key="7">
    <source>
        <dbReference type="HAMAP-Rule" id="MF_00227"/>
    </source>
</evidence>
<dbReference type="Proteomes" id="UP000249590">
    <property type="component" value="Unassembled WGS sequence"/>
</dbReference>
<evidence type="ECO:0000256" key="4">
    <source>
        <dbReference type="ARBA" id="ARBA00022759"/>
    </source>
</evidence>
<protein>
    <recommendedName>
        <fullName evidence="7 8">Ribonuclease P protein component</fullName>
        <shortName evidence="7">RNase P protein</shortName>
        <shortName evidence="7">RNaseP protein</shortName>
        <ecNumber evidence="7 8">3.1.26.5</ecNumber>
    </recommendedName>
    <alternativeName>
        <fullName evidence="7">Protein C5</fullName>
    </alternativeName>
</protein>
<dbReference type="PROSITE" id="PS00648">
    <property type="entry name" value="RIBONUCLEASE_P"/>
    <property type="match status" value="1"/>
</dbReference>
<dbReference type="GO" id="GO:0042781">
    <property type="term" value="F:3'-tRNA processing endoribonuclease activity"/>
    <property type="evidence" value="ECO:0007669"/>
    <property type="project" value="TreeGrafter"/>
</dbReference>
<keyword evidence="4 7" id="KW-0255">Endonuclease</keyword>
<dbReference type="OrthoDB" id="9810867at2"/>
<keyword evidence="5 7" id="KW-0378">Hydrolase</keyword>
<dbReference type="Pfam" id="PF00825">
    <property type="entry name" value="Ribonuclease_P"/>
    <property type="match status" value="1"/>
</dbReference>
<dbReference type="Gene3D" id="3.30.230.10">
    <property type="match status" value="1"/>
</dbReference>
<dbReference type="GO" id="GO:0004526">
    <property type="term" value="F:ribonuclease P activity"/>
    <property type="evidence" value="ECO:0007669"/>
    <property type="project" value="UniProtKB-UniRule"/>
</dbReference>
<sequence length="124" mass="13804">MSNPARLKRRSEFKAVAKGVRVHKPGFTLQARRRDEANEAVSGPRVGFTVTKKVGNAVVRNRIKRRLRAIASEIHDEFDSATDYVIVARREALGEPFADLGEELRQALGAAGAKLDRPEVRKRA</sequence>
<comment type="similarity">
    <text evidence="7">Belongs to the RnpA family.</text>
</comment>
<dbReference type="NCBIfam" id="TIGR00188">
    <property type="entry name" value="rnpA"/>
    <property type="match status" value="1"/>
</dbReference>
<comment type="catalytic activity">
    <reaction evidence="7">
        <text>Endonucleolytic cleavage of RNA, removing 5'-extranucleotides from tRNA precursor.</text>
        <dbReference type="EC" id="3.1.26.5"/>
    </reaction>
</comment>
<comment type="subunit">
    <text evidence="7">Consists of a catalytic RNA component (M1 or rnpB) and a protein subunit.</text>
</comment>
<keyword evidence="3 7" id="KW-0540">Nuclease</keyword>
<comment type="function">
    <text evidence="1 7">RNaseP catalyzes the removal of the 5'-leader sequence from pre-tRNA to produce the mature 5'-terminus. It can also cleave other RNA substrates such as 4.5S RNA. The protein component plays an auxiliary but essential role in vivo by binding to the 5'-leader sequence and broadening the substrate specificity of the ribozyme.</text>
</comment>
<dbReference type="SUPFAM" id="SSF54211">
    <property type="entry name" value="Ribosomal protein S5 domain 2-like"/>
    <property type="match status" value="1"/>
</dbReference>
<gene>
    <name evidence="7 9" type="primary">rnpA</name>
    <name evidence="9" type="ORF">DLJ53_23045</name>
</gene>
<comment type="caution">
    <text evidence="9">The sequence shown here is derived from an EMBL/GenBank/DDBJ whole genome shotgun (WGS) entry which is preliminary data.</text>
</comment>